<evidence type="ECO:0000256" key="2">
    <source>
        <dbReference type="ARBA" id="ARBA00006536"/>
    </source>
</evidence>
<evidence type="ECO:0000313" key="7">
    <source>
        <dbReference type="EMBL" id="ORX33219.1"/>
    </source>
</evidence>
<comment type="similarity">
    <text evidence="2 6">Belongs to the VPS35 family.</text>
</comment>
<dbReference type="PANTHER" id="PTHR11099:SF0">
    <property type="entry name" value="VACUOLAR PROTEIN SORTING-ASSOCIATED PROTEIN 35"/>
    <property type="match status" value="1"/>
</dbReference>
<protein>
    <recommendedName>
        <fullName evidence="6">Vacuolar protein sorting-associated protein 35</fullName>
    </recommendedName>
</protein>
<accession>A0A1Y1U597</accession>
<evidence type="ECO:0000313" key="8">
    <source>
        <dbReference type="Proteomes" id="UP000193719"/>
    </source>
</evidence>
<dbReference type="Gene3D" id="1.25.40.660">
    <property type="entry name" value="Vacuolar protein sorting-associated protein 35, helical subcomplex Vps35-C"/>
    <property type="match status" value="1"/>
</dbReference>
<sequence>MTPPLEDQQKVLNDALKIVKYEAYNMKKSLESDKLMDALKHCSDMLSELRTSFLTPKNYYELYMAIFDEMRHLTEYLYDSHIQKKHHLSDLYELVQYAGSIIPRLYLMITVGNNVIHDKFEEDIPPVKELMKDMLEMTRGVQHPTRGLFLRYYLSVMTREYMPFGKEESQHGNINDSIHFILQNFVEMNKLWVRLQHQGLSREKEKREQERKELRLLVGSNLVRISQLDGVDLEMYKTFILPSILEEVVSCRDVIAQEYLMEVIIQVFSDEFHLHTLNEFLSATAQLNKGVDVKQIVISLIDRFANYAARARDEMAANENNEENNLINGIPEDVHLFEVFWEQITELIKARLEFTITDIIALLVSLVKLSLNCYPDKLDFVDKVLGFASDNVRMTSNSSGNAELISNKCKNLLLDLLLAPVQTYNKNLLTFLTMPSSSIQTGISDKSISLAGNYTDLLVQQSYTIRRRIAHSVAKTLLEASVKHNFVINSIEGVDLFFGELCSVMIREQKDGGNFEEDLDWDDVVEEQTIVAKMLKLVHLSSEDELDLDKEFELLSAARKHIGEGGDIRIRFTLPSIVFSSINLANKYINSSDPVKNFDENDAMLFGRPNIKIKDGLMSPHDMSLRLYLMAAQTADRAGINFENNAYDFYVEVSFFLNIK</sequence>
<dbReference type="OrthoDB" id="10258141at2759"/>
<comment type="caution">
    <text evidence="7">The sequence shown here is derived from an EMBL/GenBank/DDBJ whole genome shotgun (WGS) entry which is preliminary data.</text>
</comment>
<keyword evidence="3 6" id="KW-0813">Transport</keyword>
<dbReference type="Pfam" id="PF03635">
    <property type="entry name" value="Vps35"/>
    <property type="match status" value="1"/>
</dbReference>
<keyword evidence="5" id="KW-0472">Membrane</keyword>
<dbReference type="AlphaFoldDB" id="A0A1Y1U597"/>
<dbReference type="GO" id="GO:0005829">
    <property type="term" value="C:cytosol"/>
    <property type="evidence" value="ECO:0007669"/>
    <property type="project" value="GOC"/>
</dbReference>
<keyword evidence="8" id="KW-1185">Reference proteome</keyword>
<dbReference type="GO" id="GO:0030906">
    <property type="term" value="C:retromer, cargo-selective complex"/>
    <property type="evidence" value="ECO:0007669"/>
    <property type="project" value="InterPro"/>
</dbReference>
<evidence type="ECO:0000256" key="4">
    <source>
        <dbReference type="ARBA" id="ARBA00022927"/>
    </source>
</evidence>
<dbReference type="PIRSF" id="PIRSF009375">
    <property type="entry name" value="Retromer_Vps35"/>
    <property type="match status" value="1"/>
</dbReference>
<dbReference type="GO" id="GO:0005770">
    <property type="term" value="C:late endosome"/>
    <property type="evidence" value="ECO:0007669"/>
    <property type="project" value="TreeGrafter"/>
</dbReference>
<comment type="function">
    <text evidence="6">Plays a role in vesicular protein sorting.</text>
</comment>
<keyword evidence="4 6" id="KW-0653">Protein transport</keyword>
<dbReference type="GO" id="GO:0042147">
    <property type="term" value="P:retrograde transport, endosome to Golgi"/>
    <property type="evidence" value="ECO:0007669"/>
    <property type="project" value="InterPro"/>
</dbReference>
<dbReference type="Proteomes" id="UP000193719">
    <property type="component" value="Unassembled WGS sequence"/>
</dbReference>
<dbReference type="InterPro" id="IPR005378">
    <property type="entry name" value="Vps35"/>
</dbReference>
<dbReference type="EMBL" id="MCFH01000232">
    <property type="protein sequence ID" value="ORX33219.1"/>
    <property type="molecule type" value="Genomic_DNA"/>
</dbReference>
<dbReference type="InterPro" id="IPR042491">
    <property type="entry name" value="Vps35_C"/>
</dbReference>
<name>A0A1Y1U597_9FUNG</name>
<evidence type="ECO:0000256" key="5">
    <source>
        <dbReference type="ARBA" id="ARBA00023136"/>
    </source>
</evidence>
<gene>
    <name evidence="7" type="ORF">BCR36DRAFT_314489</name>
</gene>
<evidence type="ECO:0000256" key="3">
    <source>
        <dbReference type="ARBA" id="ARBA00022448"/>
    </source>
</evidence>
<comment type="subcellular location">
    <subcellularLocation>
        <location evidence="1">Membrane</location>
        <topology evidence="1">Peripheral membrane protein</topology>
    </subcellularLocation>
</comment>
<dbReference type="STRING" id="1754191.A0A1Y1U597"/>
<dbReference type="GO" id="GO:0006886">
    <property type="term" value="P:intracellular protein transport"/>
    <property type="evidence" value="ECO:0007669"/>
    <property type="project" value="TreeGrafter"/>
</dbReference>
<reference evidence="7 8" key="1">
    <citation type="submission" date="2016-08" db="EMBL/GenBank/DDBJ databases">
        <title>Genomes of anaerobic fungi encode conserved fungal cellulosomes for biomass hydrolysis.</title>
        <authorList>
            <consortium name="DOE Joint Genome Institute"/>
            <person name="Haitjema C.H."/>
            <person name="Gilmore S.P."/>
            <person name="Henske J.K."/>
            <person name="Solomon K.V."/>
            <person name="De Groot R."/>
            <person name="Kuo A."/>
            <person name="Mondo S.J."/>
            <person name="Salamov A.A."/>
            <person name="Labutti K."/>
            <person name="Zhao Z."/>
            <person name="Chiniquy J."/>
            <person name="Barry K."/>
            <person name="Brewer H.M."/>
            <person name="Purvine S.O."/>
            <person name="Wright A.T."/>
            <person name="Boxma B."/>
            <person name="Van Alen T."/>
            <person name="Hackstein J.H."/>
            <person name="Baker S.E."/>
            <person name="Grigoriev I.V."/>
            <person name="O'Malley M.A."/>
        </authorList>
    </citation>
    <scope>NUCLEOTIDE SEQUENCE [LARGE SCALE GENOMIC DNA]</scope>
    <source>
        <strain evidence="8">finn</strain>
    </source>
</reference>
<organism evidence="7 8">
    <name type="scientific">Piromyces finnis</name>
    <dbReference type="NCBI Taxonomy" id="1754191"/>
    <lineage>
        <taxon>Eukaryota</taxon>
        <taxon>Fungi</taxon>
        <taxon>Fungi incertae sedis</taxon>
        <taxon>Chytridiomycota</taxon>
        <taxon>Chytridiomycota incertae sedis</taxon>
        <taxon>Neocallimastigomycetes</taxon>
        <taxon>Neocallimastigales</taxon>
        <taxon>Neocallimastigaceae</taxon>
        <taxon>Piromyces</taxon>
    </lineage>
</organism>
<evidence type="ECO:0000256" key="1">
    <source>
        <dbReference type="ARBA" id="ARBA00004170"/>
    </source>
</evidence>
<reference evidence="7 8" key="2">
    <citation type="submission" date="2016-08" db="EMBL/GenBank/DDBJ databases">
        <title>Pervasive Adenine N6-methylation of Active Genes in Fungi.</title>
        <authorList>
            <consortium name="DOE Joint Genome Institute"/>
            <person name="Mondo S.J."/>
            <person name="Dannebaum R.O."/>
            <person name="Kuo R.C."/>
            <person name="Labutti K."/>
            <person name="Haridas S."/>
            <person name="Kuo A."/>
            <person name="Salamov A."/>
            <person name="Ahrendt S.R."/>
            <person name="Lipzen A."/>
            <person name="Sullivan W."/>
            <person name="Andreopoulos W.B."/>
            <person name="Clum A."/>
            <person name="Lindquist E."/>
            <person name="Daum C."/>
            <person name="Ramamoorthy G.K."/>
            <person name="Gryganskyi A."/>
            <person name="Culley D."/>
            <person name="Magnuson J.K."/>
            <person name="James T.Y."/>
            <person name="O'Malley M.A."/>
            <person name="Stajich J.E."/>
            <person name="Spatafora J.W."/>
            <person name="Visel A."/>
            <person name="Grigoriev I.V."/>
        </authorList>
    </citation>
    <scope>NUCLEOTIDE SEQUENCE [LARGE SCALE GENOMIC DNA]</scope>
    <source>
        <strain evidence="8">finn</strain>
    </source>
</reference>
<dbReference type="PANTHER" id="PTHR11099">
    <property type="entry name" value="VACUOLAR SORTING PROTEIN 35"/>
    <property type="match status" value="1"/>
</dbReference>
<evidence type="ECO:0000256" key="6">
    <source>
        <dbReference type="PIRNR" id="PIRNR009375"/>
    </source>
</evidence>
<proteinExistence type="inferred from homology"/>